<protein>
    <recommendedName>
        <fullName evidence="4">N-acetyltransferase domain-containing protein</fullName>
    </recommendedName>
</protein>
<comment type="caution">
    <text evidence="5">The sequence shown here is derived from an EMBL/GenBank/DDBJ whole genome shotgun (WGS) entry which is preliminary data.</text>
</comment>
<sequence length="221" mass="25564">MRINEFTAIIGQKVVLVPYRSEHVERYHKWMQDPELLELTASEPLSFEEEMDMQRKWRDDADKLTFIILARTNPDSTMTDTDSIRELPMIGDVNLFLKDVETDDGDRKEAEVEIMIAERGYRRKGLAFEALQMFLGYTTRRDQSVPGLGLDPYQLVVRIGGSNAPSRELFKRLGFVVSKEVAVFDEVEMRWRWNESGVQSELSEEAIRSLWGDGGQVVHYP</sequence>
<evidence type="ECO:0000256" key="3">
    <source>
        <dbReference type="ARBA" id="ARBA00023315"/>
    </source>
</evidence>
<gene>
    <name evidence="5" type="ORF">RDB_LOCUS73523</name>
</gene>
<dbReference type="GO" id="GO:0008080">
    <property type="term" value="F:N-acetyltransferase activity"/>
    <property type="evidence" value="ECO:0007669"/>
    <property type="project" value="InterPro"/>
</dbReference>
<evidence type="ECO:0000259" key="4">
    <source>
        <dbReference type="Pfam" id="PF13302"/>
    </source>
</evidence>
<accession>A0A8H3BCI3</accession>
<reference evidence="5" key="1">
    <citation type="submission" date="2021-01" db="EMBL/GenBank/DDBJ databases">
        <authorList>
            <person name="Kaushik A."/>
        </authorList>
    </citation>
    <scope>NUCLEOTIDE SEQUENCE</scope>
    <source>
        <strain evidence="5">AG4-R118</strain>
    </source>
</reference>
<keyword evidence="2" id="KW-0808">Transferase</keyword>
<evidence type="ECO:0000313" key="5">
    <source>
        <dbReference type="EMBL" id="CAE6454281.1"/>
    </source>
</evidence>
<proteinExistence type="inferred from homology"/>
<feature type="domain" description="N-acetyltransferase" evidence="4">
    <location>
        <begin position="14"/>
        <end position="176"/>
    </location>
</feature>
<name>A0A8H3BCI3_9AGAM</name>
<evidence type="ECO:0000313" key="6">
    <source>
        <dbReference type="Proteomes" id="UP000663888"/>
    </source>
</evidence>
<keyword evidence="3" id="KW-0012">Acyltransferase</keyword>
<comment type="similarity">
    <text evidence="1">Belongs to the acetyltransferase family. GNAT subfamily.</text>
</comment>
<dbReference type="AlphaFoldDB" id="A0A8H3BCI3"/>
<dbReference type="InterPro" id="IPR039135">
    <property type="entry name" value="NAT9-like"/>
</dbReference>
<dbReference type="PANTHER" id="PTHR13256">
    <property type="entry name" value="N-ACETYLTRANSFERASE 9"/>
    <property type="match status" value="1"/>
</dbReference>
<dbReference type="Pfam" id="PF13302">
    <property type="entry name" value="Acetyltransf_3"/>
    <property type="match status" value="1"/>
</dbReference>
<dbReference type="InterPro" id="IPR000182">
    <property type="entry name" value="GNAT_dom"/>
</dbReference>
<dbReference type="Proteomes" id="UP000663888">
    <property type="component" value="Unassembled WGS sequence"/>
</dbReference>
<dbReference type="Gene3D" id="3.40.630.30">
    <property type="match status" value="1"/>
</dbReference>
<dbReference type="SUPFAM" id="SSF55729">
    <property type="entry name" value="Acyl-CoA N-acyltransferases (Nat)"/>
    <property type="match status" value="1"/>
</dbReference>
<dbReference type="InterPro" id="IPR016181">
    <property type="entry name" value="Acyl_CoA_acyltransferase"/>
</dbReference>
<dbReference type="EMBL" id="CAJMWX010001045">
    <property type="protein sequence ID" value="CAE6454281.1"/>
    <property type="molecule type" value="Genomic_DNA"/>
</dbReference>
<organism evidence="5 6">
    <name type="scientific">Rhizoctonia solani</name>
    <dbReference type="NCBI Taxonomy" id="456999"/>
    <lineage>
        <taxon>Eukaryota</taxon>
        <taxon>Fungi</taxon>
        <taxon>Dikarya</taxon>
        <taxon>Basidiomycota</taxon>
        <taxon>Agaricomycotina</taxon>
        <taxon>Agaricomycetes</taxon>
        <taxon>Cantharellales</taxon>
        <taxon>Ceratobasidiaceae</taxon>
        <taxon>Rhizoctonia</taxon>
    </lineage>
</organism>
<evidence type="ECO:0000256" key="2">
    <source>
        <dbReference type="ARBA" id="ARBA00022679"/>
    </source>
</evidence>
<dbReference type="PANTHER" id="PTHR13256:SF16">
    <property type="entry name" value="ALPHA_BETA-TUBULIN-N-ACETYLTRANSFERASE 9"/>
    <property type="match status" value="1"/>
</dbReference>
<evidence type="ECO:0000256" key="1">
    <source>
        <dbReference type="ARBA" id="ARBA00009342"/>
    </source>
</evidence>